<dbReference type="EMBL" id="CP165647">
    <property type="protein sequence ID" value="XDU62730.1"/>
    <property type="molecule type" value="Genomic_DNA"/>
</dbReference>
<dbReference type="Gene3D" id="1.20.1270.180">
    <property type="match status" value="1"/>
</dbReference>
<accession>A0AB39V5Q2</accession>
<keyword evidence="1" id="KW-0472">Membrane</keyword>
<evidence type="ECO:0000259" key="2">
    <source>
        <dbReference type="Pfam" id="PF07007"/>
    </source>
</evidence>
<proteinExistence type="predicted"/>
<gene>
    <name evidence="3" type="ORF">AB8B28_02380</name>
</gene>
<sequence length="248" mass="28391">MNKKITAIIIAACVAIFSFFLGGAFLIYNSFIKMQELQAKVKIEQEKTKQEMLKTQNDQQMAQVTTSQETSVPVVTKKSTNYEVELMSRMSSVPENNMVNADEVFTAWDKELNKVYKLLMSELPESQKTKLRNEERAWLKRKDKEMDRAAEEMAAGKDDESQTTEGGTLWEYYMFKKCVINGRTYYGTASQDNGSRAALRVYFNDFSQRSYISDLIENSRRINLKSGVTAVDEGEGNWGINVNKIEIK</sequence>
<dbReference type="RefSeq" id="WP_369716567.1">
    <property type="nucleotide sequence ID" value="NZ_CP165647.1"/>
</dbReference>
<evidence type="ECO:0000256" key="1">
    <source>
        <dbReference type="SAM" id="Phobius"/>
    </source>
</evidence>
<feature type="transmembrane region" description="Helical" evidence="1">
    <location>
        <begin position="7"/>
        <end position="28"/>
    </location>
</feature>
<keyword evidence="1" id="KW-0812">Transmembrane</keyword>
<reference evidence="3" key="1">
    <citation type="submission" date="2024-07" db="EMBL/GenBank/DDBJ databases">
        <authorList>
            <person name="Li X.-J."/>
            <person name="Wang X."/>
        </authorList>
    </citation>
    <scope>NUCLEOTIDE SEQUENCE</scope>
    <source>
        <strain evidence="3">HSP-536</strain>
    </source>
</reference>
<dbReference type="Pfam" id="PF07007">
    <property type="entry name" value="LprI"/>
    <property type="match status" value="1"/>
</dbReference>
<keyword evidence="1" id="KW-1133">Transmembrane helix</keyword>
<dbReference type="AlphaFoldDB" id="A0AB39V5Q2"/>
<organism evidence="3">
    <name type="scientific">Leptotrichia alba</name>
    <dbReference type="NCBI Taxonomy" id="3239304"/>
    <lineage>
        <taxon>Bacteria</taxon>
        <taxon>Fusobacteriati</taxon>
        <taxon>Fusobacteriota</taxon>
        <taxon>Fusobacteriia</taxon>
        <taxon>Fusobacteriales</taxon>
        <taxon>Leptotrichiaceae</taxon>
        <taxon>Leptotrichia</taxon>
    </lineage>
</organism>
<dbReference type="InterPro" id="IPR009739">
    <property type="entry name" value="LprI-like_N"/>
</dbReference>
<dbReference type="KEGG" id="lala:AB8B28_02380"/>
<name>A0AB39V5Q2_9FUSO</name>
<evidence type="ECO:0000313" key="3">
    <source>
        <dbReference type="EMBL" id="XDU62730.1"/>
    </source>
</evidence>
<feature type="domain" description="Lysozyme inhibitor LprI-like N-terminal" evidence="2">
    <location>
        <begin position="101"/>
        <end position="169"/>
    </location>
</feature>
<protein>
    <submittedName>
        <fullName evidence="3">Lysozyme inhibitor LprI family protein</fullName>
    </submittedName>
</protein>